<evidence type="ECO:0000256" key="3">
    <source>
        <dbReference type="ARBA" id="ARBA00022989"/>
    </source>
</evidence>
<dbReference type="EMBL" id="QPFP01000071">
    <property type="protein sequence ID" value="TEB24032.1"/>
    <property type="molecule type" value="Genomic_DNA"/>
</dbReference>
<organism evidence="6 8">
    <name type="scientific">Coprinellus micaceus</name>
    <name type="common">Glistening ink-cap mushroom</name>
    <name type="synonym">Coprinus micaceus</name>
    <dbReference type="NCBI Taxonomy" id="71717"/>
    <lineage>
        <taxon>Eukaryota</taxon>
        <taxon>Fungi</taxon>
        <taxon>Dikarya</taxon>
        <taxon>Basidiomycota</taxon>
        <taxon>Agaricomycotina</taxon>
        <taxon>Agaricomycetes</taxon>
        <taxon>Agaricomycetidae</taxon>
        <taxon>Agaricales</taxon>
        <taxon>Agaricineae</taxon>
        <taxon>Psathyrellaceae</taxon>
        <taxon>Coprinellus</taxon>
    </lineage>
</organism>
<feature type="transmembrane region" description="Helical" evidence="5">
    <location>
        <begin position="23"/>
        <end position="42"/>
    </location>
</feature>
<evidence type="ECO:0000313" key="7">
    <source>
        <dbReference type="EMBL" id="TEB24032.1"/>
    </source>
</evidence>
<keyword evidence="8" id="KW-1185">Reference proteome</keyword>
<keyword evidence="2 5" id="KW-0812">Transmembrane</keyword>
<dbReference type="GO" id="GO:0000324">
    <property type="term" value="C:fungal-type vacuole"/>
    <property type="evidence" value="ECO:0007669"/>
    <property type="project" value="TreeGrafter"/>
</dbReference>
<dbReference type="GO" id="GO:0005886">
    <property type="term" value="C:plasma membrane"/>
    <property type="evidence" value="ECO:0007669"/>
    <property type="project" value="TreeGrafter"/>
</dbReference>
<dbReference type="Proteomes" id="UP000298030">
    <property type="component" value="Unassembled WGS sequence"/>
</dbReference>
<keyword evidence="3 5" id="KW-1133">Transmembrane helix</keyword>
<evidence type="ECO:0000256" key="4">
    <source>
        <dbReference type="ARBA" id="ARBA00023136"/>
    </source>
</evidence>
<dbReference type="InterPro" id="IPR007568">
    <property type="entry name" value="RTA1"/>
</dbReference>
<dbReference type="Pfam" id="PF04479">
    <property type="entry name" value="RTA1"/>
    <property type="match status" value="1"/>
</dbReference>
<dbReference type="STRING" id="71717.A0A4Y7SMW9"/>
<evidence type="ECO:0000256" key="2">
    <source>
        <dbReference type="ARBA" id="ARBA00022692"/>
    </source>
</evidence>
<gene>
    <name evidence="7" type="ORF">FA13DRAFT_1818138</name>
    <name evidence="6" type="ORF">FA13DRAFT_1818670</name>
</gene>
<proteinExistence type="predicted"/>
<feature type="transmembrane region" description="Helical" evidence="5">
    <location>
        <begin position="253"/>
        <end position="271"/>
    </location>
</feature>
<feature type="transmembrane region" description="Helical" evidence="5">
    <location>
        <begin position="122"/>
        <end position="141"/>
    </location>
</feature>
<comment type="subcellular location">
    <subcellularLocation>
        <location evidence="1">Membrane</location>
        <topology evidence="1">Multi-pass membrane protein</topology>
    </subcellularLocation>
</comment>
<evidence type="ECO:0000313" key="8">
    <source>
        <dbReference type="Proteomes" id="UP000298030"/>
    </source>
</evidence>
<accession>A0A4Y7SMW9</accession>
<protein>
    <submittedName>
        <fullName evidence="6">RTA1-like protein</fullName>
    </submittedName>
</protein>
<evidence type="ECO:0000256" key="5">
    <source>
        <dbReference type="SAM" id="Phobius"/>
    </source>
</evidence>
<feature type="transmembrane region" description="Helical" evidence="5">
    <location>
        <begin position="82"/>
        <end position="102"/>
    </location>
</feature>
<evidence type="ECO:0000313" key="6">
    <source>
        <dbReference type="EMBL" id="TEB22954.1"/>
    </source>
</evidence>
<dbReference type="AlphaFoldDB" id="A0A4Y7SMW9"/>
<dbReference type="EMBL" id="QPFP01000083">
    <property type="protein sequence ID" value="TEB22954.1"/>
    <property type="molecule type" value="Genomic_DNA"/>
</dbReference>
<name>A0A4Y7SMW9_COPMI</name>
<sequence length="303" mass="33582">MASLSDRGFIPQLSPYHYLPSKAAGFAIIVLFVLSTLAHAGVALYRRLWWILPTIVLCGILEILGWAARLWSSYEPYEITPFTVQITATVLGPTPFLAAVFIMFGEVIKQLGSAYSRLTPKYYAIIFCSCDVVSLLIQGAGGGIASSAANGNRDPTVGGNIMLAGIIFQLLVIFVFVLCCIEYFVRYFSSRPLRVYDHGSTMDTQRNEFTTDLKIMVSGLAFTTLVLFIRAIYRTIELADGWTGRIIRTEIYFIVLDAIMIVVGMYTMNIVHPGRFLYSPSTAPKQSGSSETVADNFQMNLIK</sequence>
<dbReference type="PANTHER" id="PTHR31465">
    <property type="entry name" value="PROTEIN RTA1-RELATED"/>
    <property type="match status" value="1"/>
</dbReference>
<feature type="transmembrane region" description="Helical" evidence="5">
    <location>
        <begin position="215"/>
        <end position="233"/>
    </location>
</feature>
<feature type="transmembrane region" description="Helical" evidence="5">
    <location>
        <begin position="49"/>
        <end position="70"/>
    </location>
</feature>
<dbReference type="PANTHER" id="PTHR31465:SF9">
    <property type="entry name" value="SPHINGOID LONG-CHAIN BASE TRANSPORTER RSB1"/>
    <property type="match status" value="1"/>
</dbReference>
<comment type="caution">
    <text evidence="6">The sequence shown here is derived from an EMBL/GenBank/DDBJ whole genome shotgun (WGS) entry which is preliminary data.</text>
</comment>
<evidence type="ECO:0000256" key="1">
    <source>
        <dbReference type="ARBA" id="ARBA00004141"/>
    </source>
</evidence>
<dbReference type="OrthoDB" id="3358017at2759"/>
<reference evidence="6 8" key="1">
    <citation type="journal article" date="2019" name="Nat. Ecol. Evol.">
        <title>Megaphylogeny resolves global patterns of mushroom evolution.</title>
        <authorList>
            <person name="Varga T."/>
            <person name="Krizsan K."/>
            <person name="Foldi C."/>
            <person name="Dima B."/>
            <person name="Sanchez-Garcia M."/>
            <person name="Sanchez-Ramirez S."/>
            <person name="Szollosi G.J."/>
            <person name="Szarkandi J.G."/>
            <person name="Papp V."/>
            <person name="Albert L."/>
            <person name="Andreopoulos W."/>
            <person name="Angelini C."/>
            <person name="Antonin V."/>
            <person name="Barry K.W."/>
            <person name="Bougher N.L."/>
            <person name="Buchanan P."/>
            <person name="Buyck B."/>
            <person name="Bense V."/>
            <person name="Catcheside P."/>
            <person name="Chovatia M."/>
            <person name="Cooper J."/>
            <person name="Damon W."/>
            <person name="Desjardin D."/>
            <person name="Finy P."/>
            <person name="Geml J."/>
            <person name="Haridas S."/>
            <person name="Hughes K."/>
            <person name="Justo A."/>
            <person name="Karasinski D."/>
            <person name="Kautmanova I."/>
            <person name="Kiss B."/>
            <person name="Kocsube S."/>
            <person name="Kotiranta H."/>
            <person name="LaButti K.M."/>
            <person name="Lechner B.E."/>
            <person name="Liimatainen K."/>
            <person name="Lipzen A."/>
            <person name="Lukacs Z."/>
            <person name="Mihaltcheva S."/>
            <person name="Morgado L.N."/>
            <person name="Niskanen T."/>
            <person name="Noordeloos M.E."/>
            <person name="Ohm R.A."/>
            <person name="Ortiz-Santana B."/>
            <person name="Ovrebo C."/>
            <person name="Racz N."/>
            <person name="Riley R."/>
            <person name="Savchenko A."/>
            <person name="Shiryaev A."/>
            <person name="Soop K."/>
            <person name="Spirin V."/>
            <person name="Szebenyi C."/>
            <person name="Tomsovsky M."/>
            <person name="Tulloss R.E."/>
            <person name="Uehling J."/>
            <person name="Grigoriev I.V."/>
            <person name="Vagvolgyi C."/>
            <person name="Papp T."/>
            <person name="Martin F.M."/>
            <person name="Miettinen O."/>
            <person name="Hibbett D.S."/>
            <person name="Nagy L.G."/>
        </authorList>
    </citation>
    <scope>NUCLEOTIDE SEQUENCE [LARGE SCALE GENOMIC DNA]</scope>
    <source>
        <strain evidence="6 8">FP101781</strain>
    </source>
</reference>
<feature type="transmembrane region" description="Helical" evidence="5">
    <location>
        <begin position="161"/>
        <end position="185"/>
    </location>
</feature>
<keyword evidence="4 5" id="KW-0472">Membrane</keyword>